<name>A0A5F9DR55_RABIT</name>
<evidence type="ECO:0000313" key="2">
    <source>
        <dbReference type="Proteomes" id="UP000001811"/>
    </source>
</evidence>
<organism evidence="1 2">
    <name type="scientific">Oryctolagus cuniculus</name>
    <name type="common">Rabbit</name>
    <dbReference type="NCBI Taxonomy" id="9986"/>
    <lineage>
        <taxon>Eukaryota</taxon>
        <taxon>Metazoa</taxon>
        <taxon>Chordata</taxon>
        <taxon>Craniata</taxon>
        <taxon>Vertebrata</taxon>
        <taxon>Euteleostomi</taxon>
        <taxon>Mammalia</taxon>
        <taxon>Eutheria</taxon>
        <taxon>Euarchontoglires</taxon>
        <taxon>Glires</taxon>
        <taxon>Lagomorpha</taxon>
        <taxon>Leporidae</taxon>
        <taxon>Oryctolagus</taxon>
    </lineage>
</organism>
<reference evidence="1 2" key="1">
    <citation type="journal article" date="2011" name="Nature">
        <title>A high-resolution map of human evolutionary constraint using 29 mammals.</title>
        <authorList>
            <person name="Lindblad-Toh K."/>
            <person name="Garber M."/>
            <person name="Zuk O."/>
            <person name="Lin M.F."/>
            <person name="Parker B.J."/>
            <person name="Washietl S."/>
            <person name="Kheradpour P."/>
            <person name="Ernst J."/>
            <person name="Jordan G."/>
            <person name="Mauceli E."/>
            <person name="Ward L.D."/>
            <person name="Lowe C.B."/>
            <person name="Holloway A.K."/>
            <person name="Clamp M."/>
            <person name="Gnerre S."/>
            <person name="Alfoldi J."/>
            <person name="Beal K."/>
            <person name="Chang J."/>
            <person name="Clawson H."/>
            <person name="Cuff J."/>
            <person name="Di Palma F."/>
            <person name="Fitzgerald S."/>
            <person name="Flicek P."/>
            <person name="Guttman M."/>
            <person name="Hubisz M.J."/>
            <person name="Jaffe D.B."/>
            <person name="Jungreis I."/>
            <person name="Kent W.J."/>
            <person name="Kostka D."/>
            <person name="Lara M."/>
            <person name="Martins A.L."/>
            <person name="Massingham T."/>
            <person name="Moltke I."/>
            <person name="Raney B.J."/>
            <person name="Rasmussen M.D."/>
            <person name="Robinson J."/>
            <person name="Stark A."/>
            <person name="Vilella A.J."/>
            <person name="Wen J."/>
            <person name="Xie X."/>
            <person name="Zody M.C."/>
            <person name="Baldwin J."/>
            <person name="Bloom T."/>
            <person name="Chin C.W."/>
            <person name="Heiman D."/>
            <person name="Nicol R."/>
            <person name="Nusbaum C."/>
            <person name="Young S."/>
            <person name="Wilkinson J."/>
            <person name="Worley K.C."/>
            <person name="Kovar C.L."/>
            <person name="Muzny D.M."/>
            <person name="Gibbs R.A."/>
            <person name="Cree A."/>
            <person name="Dihn H.H."/>
            <person name="Fowler G."/>
            <person name="Jhangiani S."/>
            <person name="Joshi V."/>
            <person name="Lee S."/>
            <person name="Lewis L.R."/>
            <person name="Nazareth L.V."/>
            <person name="Okwuonu G."/>
            <person name="Santibanez J."/>
            <person name="Warren W.C."/>
            <person name="Mardis E.R."/>
            <person name="Weinstock G.M."/>
            <person name="Wilson R.K."/>
            <person name="Delehaunty K."/>
            <person name="Dooling D."/>
            <person name="Fronik C."/>
            <person name="Fulton L."/>
            <person name="Fulton B."/>
            <person name="Graves T."/>
            <person name="Minx P."/>
            <person name="Sodergren E."/>
            <person name="Birney E."/>
            <person name="Margulies E.H."/>
            <person name="Herrero J."/>
            <person name="Green E.D."/>
            <person name="Haussler D."/>
            <person name="Siepel A."/>
            <person name="Goldman N."/>
            <person name="Pollard K.S."/>
            <person name="Pedersen J.S."/>
            <person name="Lander E.S."/>
            <person name="Kellis M."/>
        </authorList>
    </citation>
    <scope>NUCLEOTIDE SEQUENCE [LARGE SCALE GENOMIC DNA]</scope>
    <source>
        <strain evidence="1 2">Thorbecke inbred</strain>
    </source>
</reference>
<dbReference type="GeneTree" id="ENSGT00910000147508"/>
<reference evidence="1" key="2">
    <citation type="submission" date="2025-08" db="UniProtKB">
        <authorList>
            <consortium name="Ensembl"/>
        </authorList>
    </citation>
    <scope>IDENTIFICATION</scope>
    <source>
        <strain evidence="1">Thorbecke</strain>
    </source>
</reference>
<keyword evidence="2" id="KW-1185">Reference proteome</keyword>
<dbReference type="Ensembl" id="ENSOCUT00000058670.1">
    <property type="protein sequence ID" value="ENSOCUP00000048048.1"/>
    <property type="gene ID" value="ENSOCUG00000037303.1"/>
</dbReference>
<dbReference type="EMBL" id="AAGW02014661">
    <property type="status" value="NOT_ANNOTATED_CDS"/>
    <property type="molecule type" value="Genomic_DNA"/>
</dbReference>
<protein>
    <submittedName>
        <fullName evidence="1">Uncharacterized protein</fullName>
    </submittedName>
</protein>
<evidence type="ECO:0000313" key="1">
    <source>
        <dbReference type="Ensembl" id="ENSOCUP00000048048.1"/>
    </source>
</evidence>
<dbReference type="AlphaFoldDB" id="A0A5F9DR55"/>
<dbReference type="InParanoid" id="A0A5F9DR55"/>
<dbReference type="Proteomes" id="UP000001811">
    <property type="component" value="Chromosome 14"/>
</dbReference>
<sequence length="102" mass="10736">MEALPHSLHSWSFFPGGVFLWVTTICLKLAPWAGDCLGLPALGFLCCCSRVKVEVASVSEDACDSASVLGGSGNALLSLGSAFVLNTLRYSCLLLSFGVMFT</sequence>
<proteinExistence type="predicted"/>
<accession>A0A5F9DR55</accession>
<reference evidence="1" key="3">
    <citation type="submission" date="2025-09" db="UniProtKB">
        <authorList>
            <consortium name="Ensembl"/>
        </authorList>
    </citation>
    <scope>IDENTIFICATION</scope>
    <source>
        <strain evidence="1">Thorbecke</strain>
    </source>
</reference>